<dbReference type="InterPro" id="IPR009875">
    <property type="entry name" value="PilZ_domain"/>
</dbReference>
<feature type="domain" description="PilZ" evidence="1">
    <location>
        <begin position="3"/>
        <end position="97"/>
    </location>
</feature>
<organism evidence="2 3">
    <name type="scientific">Marinobacter persicus</name>
    <dbReference type="NCBI Taxonomy" id="930118"/>
    <lineage>
        <taxon>Bacteria</taxon>
        <taxon>Pseudomonadati</taxon>
        <taxon>Pseudomonadota</taxon>
        <taxon>Gammaproteobacteria</taxon>
        <taxon>Pseudomonadales</taxon>
        <taxon>Marinobacteraceae</taxon>
        <taxon>Marinobacter</taxon>
    </lineage>
</organism>
<dbReference type="AlphaFoldDB" id="A0A1I3WCG5"/>
<dbReference type="RefSeq" id="WP_091705508.1">
    <property type="nucleotide sequence ID" value="NZ_BMYN01000005.1"/>
</dbReference>
<dbReference type="EMBL" id="FOSC01000009">
    <property type="protein sequence ID" value="SFK04106.1"/>
    <property type="molecule type" value="Genomic_DNA"/>
</dbReference>
<gene>
    <name evidence="2" type="ORF">SAMN05216429_10991</name>
</gene>
<evidence type="ECO:0000259" key="1">
    <source>
        <dbReference type="Pfam" id="PF07238"/>
    </source>
</evidence>
<sequence>MEHRQSPRIEGQLPILVYKKGLPVGTGQIQDASRRGVFIKTDYRDVRLNQPLQLAFRLPEPTDSQRTLTGHVVRHSEHGFGLDFDGADNDHQAIFELILWLNGHGPDPTDTGRNHLH</sequence>
<name>A0A1I3WCG5_9GAMM</name>
<accession>A0A1I3WCG5</accession>
<dbReference type="Proteomes" id="UP000199445">
    <property type="component" value="Unassembled WGS sequence"/>
</dbReference>
<dbReference type="SUPFAM" id="SSF141371">
    <property type="entry name" value="PilZ domain-like"/>
    <property type="match status" value="1"/>
</dbReference>
<protein>
    <submittedName>
        <fullName evidence="2">PilZ domain-containing protein</fullName>
    </submittedName>
</protein>
<keyword evidence="3" id="KW-1185">Reference proteome</keyword>
<dbReference type="Pfam" id="PF07238">
    <property type="entry name" value="PilZ"/>
    <property type="match status" value="1"/>
</dbReference>
<dbReference type="GO" id="GO:0035438">
    <property type="term" value="F:cyclic-di-GMP binding"/>
    <property type="evidence" value="ECO:0007669"/>
    <property type="project" value="InterPro"/>
</dbReference>
<dbReference type="OrthoDB" id="7061334at2"/>
<reference evidence="2 3" key="1">
    <citation type="submission" date="2016-10" db="EMBL/GenBank/DDBJ databases">
        <authorList>
            <person name="de Groot N.N."/>
        </authorList>
    </citation>
    <scope>NUCLEOTIDE SEQUENCE [LARGE SCALE GENOMIC DNA]</scope>
    <source>
        <strain evidence="2 3">IBRC-M 10445</strain>
    </source>
</reference>
<proteinExistence type="predicted"/>
<evidence type="ECO:0000313" key="2">
    <source>
        <dbReference type="EMBL" id="SFK04106.1"/>
    </source>
</evidence>
<evidence type="ECO:0000313" key="3">
    <source>
        <dbReference type="Proteomes" id="UP000199445"/>
    </source>
</evidence>
<dbReference type="Gene3D" id="2.40.10.220">
    <property type="entry name" value="predicted glycosyltransferase like domains"/>
    <property type="match status" value="1"/>
</dbReference>